<evidence type="ECO:0000313" key="1">
    <source>
        <dbReference type="EMBL" id="HGT39862.1"/>
    </source>
</evidence>
<dbReference type="SFLD" id="SFLDS00003">
    <property type="entry name" value="Haloacid_Dehalogenase"/>
    <property type="match status" value="1"/>
</dbReference>
<dbReference type="PANTHER" id="PTHR43885:SF1">
    <property type="entry name" value="SUPERFAMILY HYDROLASE, PUTATIVE (AFU_ORTHOLOGUE AFUA_4G13290)-RELATED"/>
    <property type="match status" value="1"/>
</dbReference>
<proteinExistence type="predicted"/>
<dbReference type="SFLD" id="SFLDG01129">
    <property type="entry name" value="C1.5:_HAD__Beta-PGM__Phosphata"/>
    <property type="match status" value="1"/>
</dbReference>
<dbReference type="InterPro" id="IPR041492">
    <property type="entry name" value="HAD_2"/>
</dbReference>
<reference evidence="1" key="1">
    <citation type="journal article" date="2020" name="mSystems">
        <title>Genome- and Community-Level Interaction Insights into Carbon Utilization and Element Cycling Functions of Hydrothermarchaeota in Hydrothermal Sediment.</title>
        <authorList>
            <person name="Zhou Z."/>
            <person name="Liu Y."/>
            <person name="Xu W."/>
            <person name="Pan J."/>
            <person name="Luo Z.H."/>
            <person name="Li M."/>
        </authorList>
    </citation>
    <scope>NUCLEOTIDE SEQUENCE [LARGE SCALE GENOMIC DNA]</scope>
    <source>
        <strain evidence="1">SpSt-508</strain>
    </source>
</reference>
<organism evidence="1">
    <name type="scientific">Schlesneria paludicola</name>
    <dbReference type="NCBI Taxonomy" id="360056"/>
    <lineage>
        <taxon>Bacteria</taxon>
        <taxon>Pseudomonadati</taxon>
        <taxon>Planctomycetota</taxon>
        <taxon>Planctomycetia</taxon>
        <taxon>Planctomycetales</taxon>
        <taxon>Planctomycetaceae</taxon>
        <taxon>Schlesneria</taxon>
    </lineage>
</organism>
<dbReference type="Pfam" id="PF13419">
    <property type="entry name" value="HAD_2"/>
    <property type="match status" value="1"/>
</dbReference>
<dbReference type="InterPro" id="IPR023214">
    <property type="entry name" value="HAD_sf"/>
</dbReference>
<dbReference type="EMBL" id="DSVQ01000015">
    <property type="protein sequence ID" value="HGT39862.1"/>
    <property type="molecule type" value="Genomic_DNA"/>
</dbReference>
<protein>
    <submittedName>
        <fullName evidence="1">HAD family hydrolase</fullName>
    </submittedName>
</protein>
<dbReference type="NCBIfam" id="TIGR01549">
    <property type="entry name" value="HAD-SF-IA-v1"/>
    <property type="match status" value="1"/>
</dbReference>
<dbReference type="AlphaFoldDB" id="A0A7C4LL68"/>
<name>A0A7C4LL68_9PLAN</name>
<dbReference type="NCBIfam" id="TIGR01509">
    <property type="entry name" value="HAD-SF-IA-v3"/>
    <property type="match status" value="1"/>
</dbReference>
<dbReference type="Gene3D" id="3.40.50.1000">
    <property type="entry name" value="HAD superfamily/HAD-like"/>
    <property type="match status" value="1"/>
</dbReference>
<dbReference type="Gene3D" id="1.10.260.80">
    <property type="match status" value="1"/>
</dbReference>
<gene>
    <name evidence="1" type="ORF">ENS64_11475</name>
</gene>
<dbReference type="SUPFAM" id="SSF56784">
    <property type="entry name" value="HAD-like"/>
    <property type="match status" value="1"/>
</dbReference>
<accession>A0A7C4LL68</accession>
<dbReference type="PANTHER" id="PTHR43885">
    <property type="entry name" value="HALOACID DEHALOGENASE-LIKE HYDROLASE"/>
    <property type="match status" value="1"/>
</dbReference>
<sequence length="210" mass="23039">MRGMIFDLDGTLVDSRLDFPAIKRDLGLPTDRAILEALAEVPEGPIKQELLARLRVHELRGAERATLFPGVQEALAFLAERAVPTAILTRNSRESTNLMLERLNLSFSQVLTREDAPPKPDPSGLTRIARQWRLEPAALAFCGDYLFDVQAGRAAGMTTVLFAPGALPDYAAQADYVLRCFTEFPAWWLRWEDSSGGGPVGTDHSASVSS</sequence>
<keyword evidence="1" id="KW-0378">Hydrolase</keyword>
<dbReference type="InterPro" id="IPR036412">
    <property type="entry name" value="HAD-like_sf"/>
</dbReference>
<dbReference type="InterPro" id="IPR006439">
    <property type="entry name" value="HAD-SF_hydro_IA"/>
</dbReference>
<comment type="caution">
    <text evidence="1">The sequence shown here is derived from an EMBL/GenBank/DDBJ whole genome shotgun (WGS) entry which is preliminary data.</text>
</comment>
<dbReference type="GO" id="GO:0016787">
    <property type="term" value="F:hydrolase activity"/>
    <property type="evidence" value="ECO:0007669"/>
    <property type="project" value="UniProtKB-KW"/>
</dbReference>